<dbReference type="Gene3D" id="3.40.50.1390">
    <property type="entry name" value="Resolvase, N-terminal catalytic domain"/>
    <property type="match status" value="1"/>
</dbReference>
<keyword evidence="3" id="KW-0233">DNA recombination</keyword>
<evidence type="ECO:0000256" key="2">
    <source>
        <dbReference type="ARBA" id="ARBA00023125"/>
    </source>
</evidence>
<dbReference type="InterPro" id="IPR006118">
    <property type="entry name" value="Recombinase_CS"/>
</dbReference>
<gene>
    <name evidence="7" type="ORF">BUZ01_15890</name>
</gene>
<dbReference type="InterPro" id="IPR036162">
    <property type="entry name" value="Resolvase-like_N_sf"/>
</dbReference>
<evidence type="ECO:0000256" key="4">
    <source>
        <dbReference type="PIRSR" id="PIRSR606118-50"/>
    </source>
</evidence>
<dbReference type="GO" id="GO:0000150">
    <property type="term" value="F:DNA strand exchange activity"/>
    <property type="evidence" value="ECO:0007669"/>
    <property type="project" value="InterPro"/>
</dbReference>
<dbReference type="PROSITE" id="PS51736">
    <property type="entry name" value="RECOMBINASES_3"/>
    <property type="match status" value="1"/>
</dbReference>
<feature type="non-terminal residue" evidence="7">
    <location>
        <position position="41"/>
    </location>
</feature>
<dbReference type="PROSITE" id="PS00397">
    <property type="entry name" value="RECOMBINASES_1"/>
    <property type="match status" value="1"/>
</dbReference>
<dbReference type="Proteomes" id="UP000283576">
    <property type="component" value="Unassembled WGS sequence"/>
</dbReference>
<dbReference type="GO" id="GO:0015074">
    <property type="term" value="P:DNA integration"/>
    <property type="evidence" value="ECO:0007669"/>
    <property type="project" value="UniProtKB-KW"/>
</dbReference>
<evidence type="ECO:0000256" key="1">
    <source>
        <dbReference type="ARBA" id="ARBA00022908"/>
    </source>
</evidence>
<dbReference type="SUPFAM" id="SSF53041">
    <property type="entry name" value="Resolvase-like"/>
    <property type="match status" value="1"/>
</dbReference>
<dbReference type="RefSeq" id="WP_182475693.1">
    <property type="nucleotide sequence ID" value="NZ_QXRZ01000398.1"/>
</dbReference>
<protein>
    <submittedName>
        <fullName evidence="7">Resolvase</fullName>
    </submittedName>
</protein>
<feature type="active site" description="O-(5'-phospho-DNA)-serine intermediate" evidence="4 5">
    <location>
        <position position="10"/>
    </location>
</feature>
<feature type="domain" description="Resolvase/invertase-type recombinase catalytic" evidence="6">
    <location>
        <begin position="2"/>
        <end position="41"/>
    </location>
</feature>
<dbReference type="EMBL" id="QXRZ01000398">
    <property type="protein sequence ID" value="RIL36298.1"/>
    <property type="molecule type" value="Genomic_DNA"/>
</dbReference>
<organism evidence="7 8">
    <name type="scientific">Staphylococcus gallinarum</name>
    <dbReference type="NCBI Taxonomy" id="1293"/>
    <lineage>
        <taxon>Bacteria</taxon>
        <taxon>Bacillati</taxon>
        <taxon>Bacillota</taxon>
        <taxon>Bacilli</taxon>
        <taxon>Bacillales</taxon>
        <taxon>Staphylococcaceae</taxon>
        <taxon>Staphylococcus</taxon>
    </lineage>
</organism>
<evidence type="ECO:0000256" key="3">
    <source>
        <dbReference type="ARBA" id="ARBA00023172"/>
    </source>
</evidence>
<keyword evidence="1" id="KW-0229">DNA integration</keyword>
<evidence type="ECO:0000256" key="5">
    <source>
        <dbReference type="PROSITE-ProRule" id="PRU10137"/>
    </source>
</evidence>
<name>A0A418HJQ9_STAGA</name>
<evidence type="ECO:0000313" key="8">
    <source>
        <dbReference type="Proteomes" id="UP000283576"/>
    </source>
</evidence>
<sequence length="41" mass="4581">MAKIGYARVSTQNQSLDGQIDTLEEYGCKRIFSEKASGRKT</sequence>
<keyword evidence="2" id="KW-0238">DNA-binding</keyword>
<dbReference type="InterPro" id="IPR006119">
    <property type="entry name" value="Resolv_N"/>
</dbReference>
<accession>A0A418HJQ9</accession>
<comment type="caution">
    <text evidence="7">The sequence shown here is derived from an EMBL/GenBank/DDBJ whole genome shotgun (WGS) entry which is preliminary data.</text>
</comment>
<proteinExistence type="predicted"/>
<dbReference type="Pfam" id="PF00239">
    <property type="entry name" value="Resolvase"/>
    <property type="match status" value="1"/>
</dbReference>
<reference evidence="7 8" key="1">
    <citation type="journal article" date="2016" name="Front. Microbiol.">
        <title>Comprehensive Phylogenetic Analysis of Bovine Non-aureus Staphylococci Species Based on Whole-Genome Sequencing.</title>
        <authorList>
            <person name="Naushad S."/>
            <person name="Barkema H.W."/>
            <person name="Luby C."/>
            <person name="Condas L.A."/>
            <person name="Nobrega D.B."/>
            <person name="Carson D.A."/>
            <person name="De Buck J."/>
        </authorList>
    </citation>
    <scope>NUCLEOTIDE SEQUENCE [LARGE SCALE GENOMIC DNA]</scope>
    <source>
        <strain evidence="7 8">SNUC 1388</strain>
    </source>
</reference>
<dbReference type="AlphaFoldDB" id="A0A418HJQ9"/>
<evidence type="ECO:0000313" key="7">
    <source>
        <dbReference type="EMBL" id="RIL36298.1"/>
    </source>
</evidence>
<evidence type="ECO:0000259" key="6">
    <source>
        <dbReference type="PROSITE" id="PS51736"/>
    </source>
</evidence>
<dbReference type="GO" id="GO:0003677">
    <property type="term" value="F:DNA binding"/>
    <property type="evidence" value="ECO:0007669"/>
    <property type="project" value="UniProtKB-KW"/>
</dbReference>